<gene>
    <name evidence="6" type="ORF">G7Y29_00115</name>
</gene>
<evidence type="ECO:0000313" key="6">
    <source>
        <dbReference type="EMBL" id="QPK83283.1"/>
    </source>
</evidence>
<dbReference type="SUPFAM" id="SSF46689">
    <property type="entry name" value="Homeodomain-like"/>
    <property type="match status" value="1"/>
</dbReference>
<evidence type="ECO:0000256" key="1">
    <source>
        <dbReference type="ARBA" id="ARBA00023015"/>
    </source>
</evidence>
<dbReference type="PROSITE" id="PS50977">
    <property type="entry name" value="HTH_TETR_2"/>
    <property type="match status" value="1"/>
</dbReference>
<keyword evidence="2 4" id="KW-0238">DNA-binding</keyword>
<keyword evidence="3" id="KW-0804">Transcription</keyword>
<evidence type="ECO:0000256" key="4">
    <source>
        <dbReference type="PROSITE-ProRule" id="PRU00335"/>
    </source>
</evidence>
<evidence type="ECO:0000313" key="7">
    <source>
        <dbReference type="Proteomes" id="UP000594586"/>
    </source>
</evidence>
<accession>A0A7T0KNW3</accession>
<sequence length="192" mass="21289">MRVDARRKRQAIIDAATAQFRTIPDAQITLDGIARDAGVGIATLYRHFPTRSDLRLACALNLFETLEAILDEALVTFDEAPEENWEKLIWRLVDYGIGMLVAALADRRPGKAGSVDPIVLAKREQFFADVQVLVDKAAVHGLVDPGVDALELASELIVATRPQSGLVDELFPDVKNRLVQHLLKAWRQPARD</sequence>
<keyword evidence="7" id="KW-1185">Reference proteome</keyword>
<evidence type="ECO:0000256" key="2">
    <source>
        <dbReference type="ARBA" id="ARBA00023125"/>
    </source>
</evidence>
<evidence type="ECO:0000259" key="5">
    <source>
        <dbReference type="PROSITE" id="PS50977"/>
    </source>
</evidence>
<dbReference type="GO" id="GO:0000976">
    <property type="term" value="F:transcription cis-regulatory region binding"/>
    <property type="evidence" value="ECO:0007669"/>
    <property type="project" value="TreeGrafter"/>
</dbReference>
<dbReference type="PANTHER" id="PTHR30055">
    <property type="entry name" value="HTH-TYPE TRANSCRIPTIONAL REGULATOR RUTR"/>
    <property type="match status" value="1"/>
</dbReference>
<protein>
    <submittedName>
        <fullName evidence="6">TetR/AcrR family transcriptional regulator</fullName>
    </submittedName>
</protein>
<name>A0A7T0KNW3_9CORY</name>
<dbReference type="InterPro" id="IPR009057">
    <property type="entry name" value="Homeodomain-like_sf"/>
</dbReference>
<dbReference type="InterPro" id="IPR050109">
    <property type="entry name" value="HTH-type_TetR-like_transc_reg"/>
</dbReference>
<feature type="DNA-binding region" description="H-T-H motif" evidence="4">
    <location>
        <begin position="29"/>
        <end position="48"/>
    </location>
</feature>
<dbReference type="AlphaFoldDB" id="A0A7T0KNW3"/>
<evidence type="ECO:0000256" key="3">
    <source>
        <dbReference type="ARBA" id="ARBA00023163"/>
    </source>
</evidence>
<proteinExistence type="predicted"/>
<feature type="domain" description="HTH tetR-type" evidence="5">
    <location>
        <begin position="6"/>
        <end position="66"/>
    </location>
</feature>
<dbReference type="Proteomes" id="UP000594586">
    <property type="component" value="Chromosome"/>
</dbReference>
<dbReference type="Gene3D" id="1.10.357.10">
    <property type="entry name" value="Tetracycline Repressor, domain 2"/>
    <property type="match status" value="1"/>
</dbReference>
<dbReference type="RefSeq" id="WP_165003098.1">
    <property type="nucleotide sequence ID" value="NZ_CP064955.1"/>
</dbReference>
<dbReference type="EMBL" id="CP064955">
    <property type="protein sequence ID" value="QPK83283.1"/>
    <property type="molecule type" value="Genomic_DNA"/>
</dbReference>
<dbReference type="Pfam" id="PF00440">
    <property type="entry name" value="TetR_N"/>
    <property type="match status" value="1"/>
</dbReference>
<reference evidence="6 7" key="1">
    <citation type="submission" date="2020-11" db="EMBL/GenBank/DDBJ databases">
        <title>Corynebacterium sp. MC1420.</title>
        <authorList>
            <person name="Zhou J."/>
        </authorList>
    </citation>
    <scope>NUCLEOTIDE SEQUENCE [LARGE SCALE GENOMIC DNA]</scope>
    <source>
        <strain evidence="6 7">MC1420</strain>
    </source>
</reference>
<dbReference type="KEGG" id="cqn:G7Y29_00115"/>
<dbReference type="PANTHER" id="PTHR30055:SF234">
    <property type="entry name" value="HTH-TYPE TRANSCRIPTIONAL REGULATOR BETI"/>
    <property type="match status" value="1"/>
</dbReference>
<keyword evidence="1" id="KW-0805">Transcription regulation</keyword>
<dbReference type="SUPFAM" id="SSF48498">
    <property type="entry name" value="Tetracyclin repressor-like, C-terminal domain"/>
    <property type="match status" value="1"/>
</dbReference>
<dbReference type="InterPro" id="IPR001647">
    <property type="entry name" value="HTH_TetR"/>
</dbReference>
<dbReference type="InterPro" id="IPR036271">
    <property type="entry name" value="Tet_transcr_reg_TetR-rel_C_sf"/>
</dbReference>
<organism evidence="6 7">
    <name type="scientific">Corynebacterium qintianiae</name>
    <dbReference type="NCBI Taxonomy" id="2709392"/>
    <lineage>
        <taxon>Bacteria</taxon>
        <taxon>Bacillati</taxon>
        <taxon>Actinomycetota</taxon>
        <taxon>Actinomycetes</taxon>
        <taxon>Mycobacteriales</taxon>
        <taxon>Corynebacteriaceae</taxon>
        <taxon>Corynebacterium</taxon>
    </lineage>
</organism>
<dbReference type="GO" id="GO:0003700">
    <property type="term" value="F:DNA-binding transcription factor activity"/>
    <property type="evidence" value="ECO:0007669"/>
    <property type="project" value="TreeGrafter"/>
</dbReference>